<keyword evidence="1" id="KW-0812">Transmembrane</keyword>
<dbReference type="EMBL" id="CP038015">
    <property type="protein sequence ID" value="QBP41307.1"/>
    <property type="molecule type" value="Genomic_DNA"/>
</dbReference>
<feature type="transmembrane region" description="Helical" evidence="1">
    <location>
        <begin position="6"/>
        <end position="25"/>
    </location>
</feature>
<reference evidence="3 4" key="1">
    <citation type="submission" date="2019-03" db="EMBL/GenBank/DDBJ databases">
        <title>Complete genome sequence of Paenisporosarcina antarctica CGMCC 1.6503T.</title>
        <authorList>
            <person name="Rong J.-C."/>
            <person name="Chi N.-Y."/>
            <person name="Zhang Q.-F."/>
        </authorList>
    </citation>
    <scope>NUCLEOTIDE SEQUENCE [LARGE SCALE GENOMIC DNA]</scope>
    <source>
        <strain evidence="3 4">CGMCC 1.6503</strain>
    </source>
</reference>
<evidence type="ECO:0000256" key="1">
    <source>
        <dbReference type="SAM" id="Phobius"/>
    </source>
</evidence>
<dbReference type="OrthoDB" id="2381181at2"/>
<dbReference type="InterPro" id="IPR041401">
    <property type="entry name" value="TseB-like_dom"/>
</dbReference>
<protein>
    <recommendedName>
        <fullName evidence="2">Cell wall elongation regulator TseB-like domain-containing protein</fullName>
    </recommendedName>
</protein>
<dbReference type="InterPro" id="IPR046350">
    <property type="entry name" value="Cystatin_sf"/>
</dbReference>
<evidence type="ECO:0000313" key="4">
    <source>
        <dbReference type="Proteomes" id="UP000294292"/>
    </source>
</evidence>
<sequence>MKSWIIFISVFIISLSLCISLFVIWKAGQPFADVKEKAELLAVSEGNLKEVSDSMVYSGSTIYITVRGKDGNGEEKAVFIPTNRENLVIEEVILKNGISKQQALTVVQDEFEVKEVLHTKLGWEQDTAVWEITFLNQNDKLNYVYLLFEDGKWWKRILNL</sequence>
<organism evidence="3 4">
    <name type="scientific">Paenisporosarcina antarctica</name>
    <dbReference type="NCBI Taxonomy" id="417367"/>
    <lineage>
        <taxon>Bacteria</taxon>
        <taxon>Bacillati</taxon>
        <taxon>Bacillota</taxon>
        <taxon>Bacilli</taxon>
        <taxon>Bacillales</taxon>
        <taxon>Caryophanaceae</taxon>
        <taxon>Paenisporosarcina</taxon>
    </lineage>
</organism>
<dbReference type="RefSeq" id="WP_134209949.1">
    <property type="nucleotide sequence ID" value="NZ_CP038015.1"/>
</dbReference>
<accession>A0A4P6ZXY6</accession>
<proteinExistence type="predicted"/>
<dbReference type="KEGG" id="panc:E2636_09260"/>
<name>A0A4P6ZXY6_9BACL</name>
<evidence type="ECO:0000313" key="3">
    <source>
        <dbReference type="EMBL" id="QBP41307.1"/>
    </source>
</evidence>
<keyword evidence="1" id="KW-1133">Transmembrane helix</keyword>
<keyword evidence="4" id="KW-1185">Reference proteome</keyword>
<dbReference type="AlphaFoldDB" id="A0A4P6ZXY6"/>
<dbReference type="SUPFAM" id="SSF54403">
    <property type="entry name" value="Cystatin/monellin"/>
    <property type="match status" value="2"/>
</dbReference>
<feature type="domain" description="Cell wall elongation regulator TseB-like" evidence="2">
    <location>
        <begin position="37"/>
        <end position="81"/>
    </location>
</feature>
<dbReference type="Gene3D" id="3.10.450.40">
    <property type="match status" value="2"/>
</dbReference>
<keyword evidence="1" id="KW-0472">Membrane</keyword>
<dbReference type="Proteomes" id="UP000294292">
    <property type="component" value="Chromosome"/>
</dbReference>
<evidence type="ECO:0000259" key="2">
    <source>
        <dbReference type="Pfam" id="PF17881"/>
    </source>
</evidence>
<gene>
    <name evidence="3" type="ORF">E2636_09260</name>
</gene>
<dbReference type="Pfam" id="PF17881">
    <property type="entry name" value="TseB"/>
    <property type="match status" value="1"/>
</dbReference>